<evidence type="ECO:0000256" key="1">
    <source>
        <dbReference type="ARBA" id="ARBA00022801"/>
    </source>
</evidence>
<gene>
    <name evidence="3" type="ORF">GCM10009737_09030</name>
</gene>
<protein>
    <submittedName>
        <fullName evidence="3">Histidine phosphatase family protein</fullName>
    </submittedName>
</protein>
<comment type="caution">
    <text evidence="3">The sequence shown here is derived from an EMBL/GenBank/DDBJ whole genome shotgun (WGS) entry which is preliminary data.</text>
</comment>
<accession>A0ABN2P4U4</accession>
<organism evidence="3 4">
    <name type="scientific">Nocardioides lentus</name>
    <dbReference type="NCBI Taxonomy" id="338077"/>
    <lineage>
        <taxon>Bacteria</taxon>
        <taxon>Bacillati</taxon>
        <taxon>Actinomycetota</taxon>
        <taxon>Actinomycetes</taxon>
        <taxon>Propionibacteriales</taxon>
        <taxon>Nocardioidaceae</taxon>
        <taxon>Nocardioides</taxon>
    </lineage>
</organism>
<dbReference type="RefSeq" id="WP_344004348.1">
    <property type="nucleotide sequence ID" value="NZ_BAAAMY010000002.1"/>
</dbReference>
<dbReference type="Gene3D" id="3.40.50.1240">
    <property type="entry name" value="Phosphoglycerate mutase-like"/>
    <property type="match status" value="1"/>
</dbReference>
<evidence type="ECO:0000313" key="3">
    <source>
        <dbReference type="EMBL" id="GAA1909870.1"/>
    </source>
</evidence>
<dbReference type="SUPFAM" id="SSF53254">
    <property type="entry name" value="Phosphoglycerate mutase-like"/>
    <property type="match status" value="1"/>
</dbReference>
<reference evidence="3 4" key="1">
    <citation type="journal article" date="2019" name="Int. J. Syst. Evol. Microbiol.">
        <title>The Global Catalogue of Microorganisms (GCM) 10K type strain sequencing project: providing services to taxonomists for standard genome sequencing and annotation.</title>
        <authorList>
            <consortium name="The Broad Institute Genomics Platform"/>
            <consortium name="The Broad Institute Genome Sequencing Center for Infectious Disease"/>
            <person name="Wu L."/>
            <person name="Ma J."/>
        </authorList>
    </citation>
    <scope>NUCLEOTIDE SEQUENCE [LARGE SCALE GENOMIC DNA]</scope>
    <source>
        <strain evidence="3 4">JCM 14046</strain>
    </source>
</reference>
<dbReference type="InterPro" id="IPR051021">
    <property type="entry name" value="Mito_Ser/Thr_phosphatase"/>
</dbReference>
<dbReference type="EMBL" id="BAAAMY010000002">
    <property type="protein sequence ID" value="GAA1909870.1"/>
    <property type="molecule type" value="Genomic_DNA"/>
</dbReference>
<dbReference type="Pfam" id="PF00300">
    <property type="entry name" value="His_Phos_1"/>
    <property type="match status" value="1"/>
</dbReference>
<dbReference type="InterPro" id="IPR013078">
    <property type="entry name" value="His_Pase_superF_clade-1"/>
</dbReference>
<evidence type="ECO:0000313" key="4">
    <source>
        <dbReference type="Proteomes" id="UP001501612"/>
    </source>
</evidence>
<keyword evidence="1" id="KW-0378">Hydrolase</keyword>
<name>A0ABN2P4U4_9ACTN</name>
<evidence type="ECO:0000256" key="2">
    <source>
        <dbReference type="SAM" id="MobiDB-lite"/>
    </source>
</evidence>
<dbReference type="Proteomes" id="UP001501612">
    <property type="component" value="Unassembled WGS sequence"/>
</dbReference>
<dbReference type="InterPro" id="IPR029033">
    <property type="entry name" value="His_PPase_superfam"/>
</dbReference>
<sequence length="187" mass="19562">MVPPATVRPDASDDPRGPSATRTLVVMRHAKAERQGATDFERTLSDRGHLDAADAGAWLAARGVAPQAALVSAARRTEQTWEAVAAAAGWSLEPELDRALYLADEEVVLEAVRRVAPTVGTLVVLGHNPTMHALAVWLDDGDGDPAARATIASAYPTSATCVLDVTGDWADLAGGRATVRALHVGRG</sequence>
<keyword evidence="4" id="KW-1185">Reference proteome</keyword>
<dbReference type="PANTHER" id="PTHR20935:SF1">
    <property type="entry name" value="SLL1549 PROTEIN"/>
    <property type="match status" value="1"/>
</dbReference>
<feature type="region of interest" description="Disordered" evidence="2">
    <location>
        <begin position="1"/>
        <end position="20"/>
    </location>
</feature>
<proteinExistence type="predicted"/>
<dbReference type="PANTHER" id="PTHR20935">
    <property type="entry name" value="PHOSPHOGLYCERATE MUTASE-RELATED"/>
    <property type="match status" value="1"/>
</dbReference>